<dbReference type="SUPFAM" id="SSF50475">
    <property type="entry name" value="FMN-binding split barrel"/>
    <property type="match status" value="1"/>
</dbReference>
<dbReference type="InterPro" id="IPR012349">
    <property type="entry name" value="Split_barrel_FMN-bd"/>
</dbReference>
<name>A0ABV7FEI7_9GAMM</name>
<comment type="caution">
    <text evidence="6">The sequence shown here is derived from an EMBL/GenBank/DDBJ whole genome shotgun (WGS) entry which is preliminary data.</text>
</comment>
<keyword evidence="2" id="KW-0285">Flavoprotein</keyword>
<feature type="domain" description="Flavin reductase like" evidence="5">
    <location>
        <begin position="26"/>
        <end position="164"/>
    </location>
</feature>
<organism evidence="6 7">
    <name type="scientific">Cellvibrio fontiphilus</name>
    <dbReference type="NCBI Taxonomy" id="1815559"/>
    <lineage>
        <taxon>Bacteria</taxon>
        <taxon>Pseudomonadati</taxon>
        <taxon>Pseudomonadota</taxon>
        <taxon>Gammaproteobacteria</taxon>
        <taxon>Cellvibrionales</taxon>
        <taxon>Cellvibrionaceae</taxon>
        <taxon>Cellvibrio</taxon>
    </lineage>
</organism>
<gene>
    <name evidence="6" type="ORF">ACFODX_05665</name>
</gene>
<dbReference type="InterPro" id="IPR002563">
    <property type="entry name" value="Flavin_Rdtase-like_dom"/>
</dbReference>
<proteinExistence type="inferred from homology"/>
<dbReference type="PANTHER" id="PTHR33798:SF5">
    <property type="entry name" value="FLAVIN REDUCTASE LIKE DOMAIN-CONTAINING PROTEIN"/>
    <property type="match status" value="1"/>
</dbReference>
<evidence type="ECO:0000256" key="4">
    <source>
        <dbReference type="ARBA" id="ARBA00038054"/>
    </source>
</evidence>
<evidence type="ECO:0000256" key="1">
    <source>
        <dbReference type="ARBA" id="ARBA00001917"/>
    </source>
</evidence>
<dbReference type="Gene3D" id="2.30.110.10">
    <property type="entry name" value="Electron Transport, Fmn-binding Protein, Chain A"/>
    <property type="match status" value="1"/>
</dbReference>
<dbReference type="PANTHER" id="PTHR33798">
    <property type="entry name" value="FLAVOPROTEIN OXYGENASE"/>
    <property type="match status" value="1"/>
</dbReference>
<dbReference type="Proteomes" id="UP001595555">
    <property type="component" value="Unassembled WGS sequence"/>
</dbReference>
<sequence length="210" mass="23333">MHIKVEELEQMEQRKRAQLINSLGGFKSVVMLGTQNVQGQTNLAIFSSFFHLGANPALCGVIVRPDNGERHSLNNIMATELYTINHVHQAIYQQAHQTSASYPALQSEFAATGLTEQWLGNFFAPFVQESRVKMAVQLVQRVDLDINGTILLIGKILEIHLPDNIISHDGFIDLEAAGSLTLSGLDSYHRTQKIARLSYAKPDLPVKILD</sequence>
<dbReference type="GO" id="GO:0016491">
    <property type="term" value="F:oxidoreductase activity"/>
    <property type="evidence" value="ECO:0007669"/>
    <property type="project" value="UniProtKB-KW"/>
</dbReference>
<accession>A0ABV7FEI7</accession>
<evidence type="ECO:0000313" key="6">
    <source>
        <dbReference type="EMBL" id="MFC3115040.1"/>
    </source>
</evidence>
<protein>
    <submittedName>
        <fullName evidence="6">Flavin reductase family protein</fullName>
        <ecNumber evidence="6">1.5.1.-</ecNumber>
    </submittedName>
</protein>
<evidence type="ECO:0000256" key="3">
    <source>
        <dbReference type="ARBA" id="ARBA00022643"/>
    </source>
</evidence>
<dbReference type="EC" id="1.5.1.-" evidence="6"/>
<dbReference type="EMBL" id="JBHRTF010000002">
    <property type="protein sequence ID" value="MFC3115040.1"/>
    <property type="molecule type" value="Genomic_DNA"/>
</dbReference>
<dbReference type="RefSeq" id="WP_378116923.1">
    <property type="nucleotide sequence ID" value="NZ_JBHRTF010000002.1"/>
</dbReference>
<keyword evidence="6" id="KW-0560">Oxidoreductase</keyword>
<comment type="similarity">
    <text evidence="4">Belongs to the flavoredoxin family.</text>
</comment>
<evidence type="ECO:0000313" key="7">
    <source>
        <dbReference type="Proteomes" id="UP001595555"/>
    </source>
</evidence>
<keyword evidence="7" id="KW-1185">Reference proteome</keyword>
<keyword evidence="3" id="KW-0288">FMN</keyword>
<reference evidence="7" key="1">
    <citation type="journal article" date="2019" name="Int. J. Syst. Evol. Microbiol.">
        <title>The Global Catalogue of Microorganisms (GCM) 10K type strain sequencing project: providing services to taxonomists for standard genome sequencing and annotation.</title>
        <authorList>
            <consortium name="The Broad Institute Genomics Platform"/>
            <consortium name="The Broad Institute Genome Sequencing Center for Infectious Disease"/>
            <person name="Wu L."/>
            <person name="Ma J."/>
        </authorList>
    </citation>
    <scope>NUCLEOTIDE SEQUENCE [LARGE SCALE GENOMIC DNA]</scope>
    <source>
        <strain evidence="7">KCTC 52237</strain>
    </source>
</reference>
<dbReference type="Pfam" id="PF01613">
    <property type="entry name" value="Flavin_Reduct"/>
    <property type="match status" value="1"/>
</dbReference>
<evidence type="ECO:0000256" key="2">
    <source>
        <dbReference type="ARBA" id="ARBA00022630"/>
    </source>
</evidence>
<evidence type="ECO:0000259" key="5">
    <source>
        <dbReference type="Pfam" id="PF01613"/>
    </source>
</evidence>
<comment type="cofactor">
    <cofactor evidence="1">
        <name>FMN</name>
        <dbReference type="ChEBI" id="CHEBI:58210"/>
    </cofactor>
</comment>